<proteinExistence type="predicted"/>
<reference evidence="1 2" key="1">
    <citation type="submission" date="2023-09" db="EMBL/GenBank/DDBJ databases">
        <authorList>
            <person name="Page C.A."/>
            <person name="Perez-Diaz I.M."/>
        </authorList>
    </citation>
    <scope>NUCLEOTIDE SEQUENCE [LARGE SCALE GENOMIC DNA]</scope>
    <source>
        <strain evidence="1 2">Ll15</strain>
    </source>
</reference>
<evidence type="ECO:0000313" key="2">
    <source>
        <dbReference type="Proteomes" id="UP001322664"/>
    </source>
</evidence>
<protein>
    <submittedName>
        <fullName evidence="1">Uncharacterized protein</fullName>
    </submittedName>
</protein>
<accession>A0ABZ0S2V3</accession>
<dbReference type="EMBL" id="CP137624">
    <property type="protein sequence ID" value="WPK13641.1"/>
    <property type="molecule type" value="Genomic_DNA"/>
</dbReference>
<dbReference type="Proteomes" id="UP001322664">
    <property type="component" value="Chromosome"/>
</dbReference>
<evidence type="ECO:0000313" key="1">
    <source>
        <dbReference type="EMBL" id="WPK13641.1"/>
    </source>
</evidence>
<sequence length="84" mass="9853">MMKEIAEIFSLPFEDIQEIAYEIVEPMYDHVGQCIFEGAAYFVAYTTYGARIEIAEVDSRFFIIKEFLEIDLPLNENKTLYIRS</sequence>
<organism evidence="1 2">
    <name type="scientific">Lysinibacillus louembei</name>
    <dbReference type="NCBI Taxonomy" id="1470088"/>
    <lineage>
        <taxon>Bacteria</taxon>
        <taxon>Bacillati</taxon>
        <taxon>Bacillota</taxon>
        <taxon>Bacilli</taxon>
        <taxon>Bacillales</taxon>
        <taxon>Bacillaceae</taxon>
        <taxon>Lysinibacillus</taxon>
    </lineage>
</organism>
<name>A0ABZ0S2V3_9BACI</name>
<keyword evidence="2" id="KW-1185">Reference proteome</keyword>
<dbReference type="RefSeq" id="WP_319838115.1">
    <property type="nucleotide sequence ID" value="NZ_CP137624.1"/>
</dbReference>
<gene>
    <name evidence="1" type="ORF">R6U77_08260</name>
</gene>